<dbReference type="EMBL" id="MSZS01000004">
    <property type="protein sequence ID" value="PKX93913.1"/>
    <property type="molecule type" value="Genomic_DNA"/>
</dbReference>
<keyword evidence="1" id="KW-0812">Transmembrane</keyword>
<gene>
    <name evidence="2" type="ORF">P174DRAFT_512163</name>
</gene>
<dbReference type="VEuPathDB" id="FungiDB:P174DRAFT_512163"/>
<dbReference type="Proteomes" id="UP000234474">
    <property type="component" value="Unassembled WGS sequence"/>
</dbReference>
<dbReference type="GeneID" id="36539193"/>
<feature type="transmembrane region" description="Helical" evidence="1">
    <location>
        <begin position="27"/>
        <end position="48"/>
    </location>
</feature>
<sequence length="210" mass="23670">MREWPGYWTHLPITVLDWVNCVQLTGVWAQLIAIYIFFLIISLVPLIIDAITDVFCPPDKPNCPEYDRDPIALFEGYHLFALVPVIVTLLILGLYKQARASSLNLSSPGLKLQAMVFMLSAASWVPRLAFPWKAYLDQPQERVPIYLVIPAWWQMIGFLAVDEAMFALGQGILLWVALRREKRLAASDAERRPAVVGEYANGCKLGAGRL</sequence>
<feature type="transmembrane region" description="Helical" evidence="1">
    <location>
        <begin position="76"/>
        <end position="95"/>
    </location>
</feature>
<feature type="transmembrane region" description="Helical" evidence="1">
    <location>
        <begin position="152"/>
        <end position="178"/>
    </location>
</feature>
<keyword evidence="3" id="KW-1185">Reference proteome</keyword>
<accession>A0A2I1C8F6</accession>
<keyword evidence="1" id="KW-1133">Transmembrane helix</keyword>
<dbReference type="OrthoDB" id="4504006at2759"/>
<name>A0A2I1C8F6_ASPN1</name>
<organism evidence="2 3">
    <name type="scientific">Aspergillus novofumigatus (strain IBT 16806)</name>
    <dbReference type="NCBI Taxonomy" id="1392255"/>
    <lineage>
        <taxon>Eukaryota</taxon>
        <taxon>Fungi</taxon>
        <taxon>Dikarya</taxon>
        <taxon>Ascomycota</taxon>
        <taxon>Pezizomycotina</taxon>
        <taxon>Eurotiomycetes</taxon>
        <taxon>Eurotiomycetidae</taxon>
        <taxon>Eurotiales</taxon>
        <taxon>Aspergillaceae</taxon>
        <taxon>Aspergillus</taxon>
        <taxon>Aspergillus subgen. Fumigati</taxon>
    </lineage>
</organism>
<dbReference type="STRING" id="1392255.A0A2I1C8F6"/>
<dbReference type="RefSeq" id="XP_024682508.1">
    <property type="nucleotide sequence ID" value="XM_024831857.1"/>
</dbReference>
<dbReference type="AlphaFoldDB" id="A0A2I1C8F6"/>
<evidence type="ECO:0000313" key="2">
    <source>
        <dbReference type="EMBL" id="PKX93913.1"/>
    </source>
</evidence>
<reference evidence="3" key="1">
    <citation type="journal article" date="2018" name="Proc. Natl. Acad. Sci. U.S.A.">
        <title>Linking secondary metabolites to gene clusters through genome sequencing of six diverse Aspergillus species.</title>
        <authorList>
            <person name="Kaerboelling I."/>
            <person name="Vesth T.C."/>
            <person name="Frisvad J.C."/>
            <person name="Nybo J.L."/>
            <person name="Theobald S."/>
            <person name="Kuo A."/>
            <person name="Bowyer P."/>
            <person name="Matsuda Y."/>
            <person name="Mondo S."/>
            <person name="Lyhne E.K."/>
            <person name="Kogle M.E."/>
            <person name="Clum A."/>
            <person name="Lipzen A."/>
            <person name="Salamov A."/>
            <person name="Ngan C.Y."/>
            <person name="Daum C."/>
            <person name="Chiniquy J."/>
            <person name="Barry K."/>
            <person name="LaButti K."/>
            <person name="Haridas S."/>
            <person name="Simmons B.A."/>
            <person name="Magnuson J.K."/>
            <person name="Mortensen U.H."/>
            <person name="Larsen T.O."/>
            <person name="Grigoriev I.V."/>
            <person name="Baker S.E."/>
            <person name="Andersen M.R."/>
        </authorList>
    </citation>
    <scope>NUCLEOTIDE SEQUENCE [LARGE SCALE GENOMIC DNA]</scope>
    <source>
        <strain evidence="3">IBT 16806</strain>
    </source>
</reference>
<keyword evidence="1" id="KW-0472">Membrane</keyword>
<comment type="caution">
    <text evidence="2">The sequence shown here is derived from an EMBL/GenBank/DDBJ whole genome shotgun (WGS) entry which is preliminary data.</text>
</comment>
<evidence type="ECO:0000313" key="3">
    <source>
        <dbReference type="Proteomes" id="UP000234474"/>
    </source>
</evidence>
<evidence type="ECO:0000256" key="1">
    <source>
        <dbReference type="SAM" id="Phobius"/>
    </source>
</evidence>
<protein>
    <submittedName>
        <fullName evidence="2">Uncharacterized protein</fullName>
    </submittedName>
</protein>
<proteinExistence type="predicted"/>